<evidence type="ECO:0000256" key="1">
    <source>
        <dbReference type="ARBA" id="ARBA00001971"/>
    </source>
</evidence>
<evidence type="ECO:0000256" key="12">
    <source>
        <dbReference type="PIRSR" id="PIRSR038928-2"/>
    </source>
</evidence>
<sequence length="494" mass="55369">MLNDKTGKNNQKTLTNATGSPVVDDNNSITVGERGALTFDNHYTFEKLAHFNRERIPERVVHARGTGAYGTFVVTKSLKDKTIANFLQKVGQETEIFARFSTVGGGQDSSDYARDPRGFALKFYTDEGNYDMVGNNTPVFFLKDGINFPDFIHSQKKNPRTNMPDPAAIYEFWANHPQSLHQITILMSDRGIPASYQNMHGFSSHTFSFWNEKGERTWFKWHFKTNQGIKTLTNEQAASTCPFGAQEELVNAIDTGNFPSWTAKVQLMSETEAKNYKINPFDLTKVWSHADFPLIEVGQLELNRNVENYFAETEQACFSPGNLVPGIGASPDKMLQARLMAYPDAHRYRVGANANQLPVNAAKCPVNHYQRDGKMAGICPAGGNQIQTKNVNFYPNDQINNSAPAPLATVAEPPMPVEENAWIKRFDTVDDEDYYNQAGDLFRLMNESQKSQLTTTIAQGLVQATAGTQSKMLTQFSKADSDYAKRIEMIMKKL</sequence>
<evidence type="ECO:0000256" key="13">
    <source>
        <dbReference type="SAM" id="MobiDB-lite"/>
    </source>
</evidence>
<keyword evidence="4 15" id="KW-0575">Peroxidase</keyword>
<comment type="catalytic activity">
    <reaction evidence="10">
        <text>2 H2O2 = O2 + 2 H2O</text>
        <dbReference type="Rhea" id="RHEA:20309"/>
        <dbReference type="ChEBI" id="CHEBI:15377"/>
        <dbReference type="ChEBI" id="CHEBI:15379"/>
        <dbReference type="ChEBI" id="CHEBI:16240"/>
        <dbReference type="EC" id="1.11.1.6"/>
    </reaction>
</comment>
<feature type="domain" description="Catalase core" evidence="14">
    <location>
        <begin position="15"/>
        <end position="402"/>
    </location>
</feature>
<evidence type="ECO:0000256" key="2">
    <source>
        <dbReference type="ARBA" id="ARBA00005329"/>
    </source>
</evidence>
<feature type="active site" evidence="11">
    <location>
        <position position="62"/>
    </location>
</feature>
<dbReference type="SMART" id="SM01060">
    <property type="entry name" value="Catalase"/>
    <property type="match status" value="1"/>
</dbReference>
<dbReference type="Gene3D" id="2.40.180.10">
    <property type="entry name" value="Catalase core domain"/>
    <property type="match status" value="1"/>
</dbReference>
<keyword evidence="7 15" id="KW-0560">Oxidoreductase</keyword>
<feature type="compositionally biased region" description="Polar residues" evidence="13">
    <location>
        <begin position="8"/>
        <end position="26"/>
    </location>
</feature>
<dbReference type="GO" id="GO:0005737">
    <property type="term" value="C:cytoplasm"/>
    <property type="evidence" value="ECO:0007669"/>
    <property type="project" value="TreeGrafter"/>
</dbReference>
<keyword evidence="8 12" id="KW-0408">Iron</keyword>
<dbReference type="InterPro" id="IPR011614">
    <property type="entry name" value="Catalase_core"/>
</dbReference>
<evidence type="ECO:0000256" key="4">
    <source>
        <dbReference type="ARBA" id="ARBA00022559"/>
    </source>
</evidence>
<evidence type="ECO:0000256" key="3">
    <source>
        <dbReference type="ARBA" id="ARBA00012314"/>
    </source>
</evidence>
<evidence type="ECO:0000256" key="6">
    <source>
        <dbReference type="ARBA" id="ARBA00022723"/>
    </source>
</evidence>
<reference evidence="15" key="1">
    <citation type="submission" date="2023-10" db="EMBL/GenBank/DDBJ databases">
        <title>The first scallop-associated chemosynthetic bacterial symbiont.</title>
        <authorList>
            <person name="Lin Y.-T."/>
            <person name="Sun J."/>
            <person name="Ip J.C.-H."/>
            <person name="He X."/>
            <person name="Gao Z.-M."/>
            <person name="Perez M."/>
            <person name="Xu T."/>
            <person name="Qian P.-Y."/>
            <person name="Qiu J.-W."/>
        </authorList>
    </citation>
    <scope>NUCLEOTIDE SEQUENCE</scope>
    <source>
        <strain evidence="15">Gill1</strain>
    </source>
</reference>
<dbReference type="Pfam" id="PF06628">
    <property type="entry name" value="Catalase-rel"/>
    <property type="match status" value="1"/>
</dbReference>
<dbReference type="PANTHER" id="PTHR11465">
    <property type="entry name" value="CATALASE"/>
    <property type="match status" value="1"/>
</dbReference>
<evidence type="ECO:0000256" key="9">
    <source>
        <dbReference type="ARBA" id="ARBA00023324"/>
    </source>
</evidence>
<dbReference type="AlphaFoldDB" id="A0AAU6PEY5"/>
<gene>
    <name evidence="15" type="primary">cat</name>
    <name evidence="15" type="ORF">Ctma_0279</name>
</gene>
<comment type="cofactor">
    <cofactor evidence="1 12">
        <name>heme</name>
        <dbReference type="ChEBI" id="CHEBI:30413"/>
    </cofactor>
</comment>
<evidence type="ECO:0000256" key="11">
    <source>
        <dbReference type="PIRSR" id="PIRSR038928-1"/>
    </source>
</evidence>
<dbReference type="GO" id="GO:0020037">
    <property type="term" value="F:heme binding"/>
    <property type="evidence" value="ECO:0007669"/>
    <property type="project" value="InterPro"/>
</dbReference>
<dbReference type="GO" id="GO:0046872">
    <property type="term" value="F:metal ion binding"/>
    <property type="evidence" value="ECO:0007669"/>
    <property type="project" value="UniProtKB-KW"/>
</dbReference>
<dbReference type="GO" id="GO:0042542">
    <property type="term" value="P:response to hydrogen peroxide"/>
    <property type="evidence" value="ECO:0007669"/>
    <property type="project" value="TreeGrafter"/>
</dbReference>
<dbReference type="EMBL" id="CP138327">
    <property type="protein sequence ID" value="WXT99579.1"/>
    <property type="molecule type" value="Genomic_DNA"/>
</dbReference>
<dbReference type="PIRSF" id="PIRSF038928">
    <property type="entry name" value="Catalase_clade1-3"/>
    <property type="match status" value="1"/>
</dbReference>
<dbReference type="PANTHER" id="PTHR11465:SF9">
    <property type="entry name" value="CATALASE"/>
    <property type="match status" value="1"/>
</dbReference>
<keyword evidence="9" id="KW-0376">Hydrogen peroxide</keyword>
<keyword evidence="6 12" id="KW-0479">Metal-binding</keyword>
<evidence type="ECO:0000259" key="14">
    <source>
        <dbReference type="SMART" id="SM01060"/>
    </source>
</evidence>
<dbReference type="InterPro" id="IPR020835">
    <property type="entry name" value="Catalase_sf"/>
</dbReference>
<organism evidence="15">
    <name type="scientific">Catillopecten margaritatus gill symbiont</name>
    <dbReference type="NCBI Taxonomy" id="3083288"/>
    <lineage>
        <taxon>Bacteria</taxon>
        <taxon>Pseudomonadati</taxon>
        <taxon>Pseudomonadota</taxon>
        <taxon>Gammaproteobacteria</taxon>
        <taxon>sulfur-oxidizing symbionts</taxon>
    </lineage>
</organism>
<feature type="active site" evidence="11">
    <location>
        <position position="135"/>
    </location>
</feature>
<dbReference type="InterPro" id="IPR024708">
    <property type="entry name" value="Catalase_AS"/>
</dbReference>
<dbReference type="PROSITE" id="PS00438">
    <property type="entry name" value="CATALASE_2"/>
    <property type="match status" value="1"/>
</dbReference>
<dbReference type="InterPro" id="IPR018028">
    <property type="entry name" value="Catalase"/>
</dbReference>
<evidence type="ECO:0000313" key="15">
    <source>
        <dbReference type="EMBL" id="WXT99579.1"/>
    </source>
</evidence>
<name>A0AAU6PEY5_9GAMM</name>
<dbReference type="Pfam" id="PF00199">
    <property type="entry name" value="Catalase"/>
    <property type="match status" value="1"/>
</dbReference>
<evidence type="ECO:0000256" key="5">
    <source>
        <dbReference type="ARBA" id="ARBA00022617"/>
    </source>
</evidence>
<comment type="similarity">
    <text evidence="2">Belongs to the catalase family.</text>
</comment>
<proteinExistence type="inferred from homology"/>
<evidence type="ECO:0000256" key="8">
    <source>
        <dbReference type="ARBA" id="ARBA00023004"/>
    </source>
</evidence>
<dbReference type="SUPFAM" id="SSF56634">
    <property type="entry name" value="Heme-dependent catalase-like"/>
    <property type="match status" value="1"/>
</dbReference>
<dbReference type="InterPro" id="IPR010582">
    <property type="entry name" value="Catalase_immune_responsive"/>
</dbReference>
<dbReference type="EC" id="1.11.1.6" evidence="3"/>
<dbReference type="InterPro" id="IPR024711">
    <property type="entry name" value="Catalase_clade1/3"/>
</dbReference>
<dbReference type="FunFam" id="2.40.180.10:FF:000001">
    <property type="entry name" value="Catalase"/>
    <property type="match status" value="1"/>
</dbReference>
<dbReference type="PRINTS" id="PR00067">
    <property type="entry name" value="CATALASE"/>
</dbReference>
<accession>A0AAU6PEY5</accession>
<dbReference type="GO" id="GO:0004096">
    <property type="term" value="F:catalase activity"/>
    <property type="evidence" value="ECO:0007669"/>
    <property type="project" value="UniProtKB-EC"/>
</dbReference>
<feature type="binding site" description="axial binding residue" evidence="12">
    <location>
        <position position="342"/>
    </location>
    <ligand>
        <name>heme</name>
        <dbReference type="ChEBI" id="CHEBI:30413"/>
    </ligand>
    <ligandPart>
        <name>Fe</name>
        <dbReference type="ChEBI" id="CHEBI:18248"/>
    </ligandPart>
</feature>
<keyword evidence="5 12" id="KW-0349">Heme</keyword>
<dbReference type="GO" id="GO:0042744">
    <property type="term" value="P:hydrogen peroxide catabolic process"/>
    <property type="evidence" value="ECO:0007669"/>
    <property type="project" value="UniProtKB-KW"/>
</dbReference>
<evidence type="ECO:0000256" key="10">
    <source>
        <dbReference type="ARBA" id="ARBA00049254"/>
    </source>
</evidence>
<protein>
    <recommendedName>
        <fullName evidence="3">catalase</fullName>
        <ecNumber evidence="3">1.11.1.6</ecNumber>
    </recommendedName>
</protein>
<dbReference type="PROSITE" id="PS51402">
    <property type="entry name" value="CATALASE_3"/>
    <property type="match status" value="1"/>
</dbReference>
<feature type="region of interest" description="Disordered" evidence="13">
    <location>
        <begin position="1"/>
        <end position="26"/>
    </location>
</feature>
<evidence type="ECO:0000256" key="7">
    <source>
        <dbReference type="ARBA" id="ARBA00023002"/>
    </source>
</evidence>